<accession>A0A4Q4QXN6</accession>
<evidence type="ECO:0000313" key="7">
    <source>
        <dbReference type="Proteomes" id="UP000293823"/>
    </source>
</evidence>
<dbReference type="OrthoDB" id="73846at2759"/>
<evidence type="ECO:0000313" key="6">
    <source>
        <dbReference type="EMBL" id="RYO48527.1"/>
    </source>
</evidence>
<name>A0A4Q4QXN6_9PLEO</name>
<dbReference type="SUPFAM" id="SSF48179">
    <property type="entry name" value="6-phosphogluconate dehydrogenase C-terminal domain-like"/>
    <property type="match status" value="1"/>
</dbReference>
<dbReference type="InterPro" id="IPR013752">
    <property type="entry name" value="KPA_reductase"/>
</dbReference>
<evidence type="ECO:0000259" key="5">
    <source>
        <dbReference type="Pfam" id="PF08546"/>
    </source>
</evidence>
<organism evidence="6 7">
    <name type="scientific">Alternaria arborescens</name>
    <dbReference type="NCBI Taxonomy" id="156630"/>
    <lineage>
        <taxon>Eukaryota</taxon>
        <taxon>Fungi</taxon>
        <taxon>Dikarya</taxon>
        <taxon>Ascomycota</taxon>
        <taxon>Pezizomycotina</taxon>
        <taxon>Dothideomycetes</taxon>
        <taxon>Pleosporomycetidae</taxon>
        <taxon>Pleosporales</taxon>
        <taxon>Pleosporineae</taxon>
        <taxon>Pleosporaceae</taxon>
        <taxon>Alternaria</taxon>
        <taxon>Alternaria sect. Alternaria</taxon>
    </lineage>
</organism>
<dbReference type="Gene3D" id="1.10.1040.10">
    <property type="entry name" value="N-(1-d-carboxylethyl)-l-norvaline Dehydrogenase, domain 2"/>
    <property type="match status" value="1"/>
</dbReference>
<dbReference type="InterPro" id="IPR013332">
    <property type="entry name" value="KPR_N"/>
</dbReference>
<reference evidence="7" key="1">
    <citation type="journal article" date="2019" name="bioRxiv">
        <title>Genomics, evolutionary history and diagnostics of the Alternaria alternata species group including apple and Asian pear pathotypes.</title>
        <authorList>
            <person name="Armitage A.D."/>
            <person name="Cockerton H.M."/>
            <person name="Sreenivasaprasad S."/>
            <person name="Woodhall J.W."/>
            <person name="Lane C.R."/>
            <person name="Harrison R.J."/>
            <person name="Clarkson J.P."/>
        </authorList>
    </citation>
    <scope>NUCLEOTIDE SEQUENCE [LARGE SCALE GENOMIC DNA]</scope>
    <source>
        <strain evidence="7">RGR 97.0016</strain>
    </source>
</reference>
<sequence length="229" mass="25626">MFLQNGAGMIEDANTFLWPDPHVRPNYVTGVISHGITLNRPFDITHTGPAATSVGPVPREDGDTAQPLSRLLDILPLAHRLKCQAYSWPTILQVQLEKLACNALSNPICALEDAVTAYILSIPETNMRLMQEISSVILALPELQGVEGVKERFSAKSLHHTVMDIIQKNRATTVSMVWDMRNRRETEIRYINGYWARRGREVGVRTPLNDELVERVQEMTADKLRGAGS</sequence>
<dbReference type="Pfam" id="PF08546">
    <property type="entry name" value="ApbA_C"/>
    <property type="match status" value="1"/>
</dbReference>
<protein>
    <recommendedName>
        <fullName evidence="8">Ketopantoate reductase C-terminal domain-containing protein</fullName>
    </recommendedName>
</protein>
<keyword evidence="3" id="KW-0560">Oxidoreductase</keyword>
<dbReference type="GO" id="GO:0005739">
    <property type="term" value="C:mitochondrion"/>
    <property type="evidence" value="ECO:0007669"/>
    <property type="project" value="TreeGrafter"/>
</dbReference>
<dbReference type="Proteomes" id="UP000293823">
    <property type="component" value="Unassembled WGS sequence"/>
</dbReference>
<proteinExistence type="inferred from homology"/>
<evidence type="ECO:0000256" key="3">
    <source>
        <dbReference type="ARBA" id="ARBA00023002"/>
    </source>
</evidence>
<dbReference type="Gene3D" id="3.40.50.720">
    <property type="entry name" value="NAD(P)-binding Rossmann-like Domain"/>
    <property type="match status" value="1"/>
</dbReference>
<evidence type="ECO:0008006" key="8">
    <source>
        <dbReference type="Google" id="ProtNLM"/>
    </source>
</evidence>
<comment type="caution">
    <text evidence="6">The sequence shown here is derived from an EMBL/GenBank/DDBJ whole genome shotgun (WGS) entry which is preliminary data.</text>
</comment>
<dbReference type="PANTHER" id="PTHR43765:SF2">
    <property type="entry name" value="2-DEHYDROPANTOATE 2-REDUCTASE"/>
    <property type="match status" value="1"/>
</dbReference>
<dbReference type="InterPro" id="IPR050838">
    <property type="entry name" value="Ketopantoate_reductase"/>
</dbReference>
<dbReference type="InterPro" id="IPR008927">
    <property type="entry name" value="6-PGluconate_DH-like_C_sf"/>
</dbReference>
<keyword evidence="7" id="KW-1185">Reference proteome</keyword>
<dbReference type="GO" id="GO:0008677">
    <property type="term" value="F:2-dehydropantoate 2-reductase activity"/>
    <property type="evidence" value="ECO:0007669"/>
    <property type="project" value="TreeGrafter"/>
</dbReference>
<dbReference type="PANTHER" id="PTHR43765">
    <property type="entry name" value="2-DEHYDROPANTOATE 2-REDUCTASE-RELATED"/>
    <property type="match status" value="1"/>
</dbReference>
<evidence type="ECO:0000256" key="2">
    <source>
        <dbReference type="ARBA" id="ARBA00022857"/>
    </source>
</evidence>
<dbReference type="AlphaFoldDB" id="A0A4Q4QXN6"/>
<evidence type="ECO:0000259" key="4">
    <source>
        <dbReference type="Pfam" id="PF02558"/>
    </source>
</evidence>
<gene>
    <name evidence="6" type="ORF">AA0113_g9990</name>
</gene>
<dbReference type="Pfam" id="PF02558">
    <property type="entry name" value="ApbA"/>
    <property type="match status" value="1"/>
</dbReference>
<evidence type="ECO:0000256" key="1">
    <source>
        <dbReference type="ARBA" id="ARBA00007870"/>
    </source>
</evidence>
<dbReference type="EMBL" id="PEJP01000048">
    <property type="protein sequence ID" value="RYO48527.1"/>
    <property type="molecule type" value="Genomic_DNA"/>
</dbReference>
<feature type="domain" description="Ketopantoate reductase N-terminal" evidence="4">
    <location>
        <begin position="1"/>
        <end position="58"/>
    </location>
</feature>
<comment type="similarity">
    <text evidence="1">Belongs to the ketopantoate reductase family.</text>
</comment>
<feature type="domain" description="Ketopantoate reductase C-terminal" evidence="5">
    <location>
        <begin position="91"/>
        <end position="218"/>
    </location>
</feature>
<dbReference type="InterPro" id="IPR013328">
    <property type="entry name" value="6PGD_dom2"/>
</dbReference>
<keyword evidence="2" id="KW-0521">NADP</keyword>
<dbReference type="GO" id="GO:0050661">
    <property type="term" value="F:NADP binding"/>
    <property type="evidence" value="ECO:0007669"/>
    <property type="project" value="TreeGrafter"/>
</dbReference>